<keyword evidence="2" id="KW-1185">Reference proteome</keyword>
<reference evidence="2" key="1">
    <citation type="submission" date="2017-10" db="EMBL/GenBank/DDBJ databases">
        <authorList>
            <person name="Peters D.L."/>
        </authorList>
    </citation>
    <scope>NUCLEOTIDE SEQUENCE [LARGE SCALE GENOMIC DNA]</scope>
</reference>
<dbReference type="InterPro" id="IPR015424">
    <property type="entry name" value="PyrdxlP-dep_Trfase"/>
</dbReference>
<dbReference type="InterPro" id="IPR000653">
    <property type="entry name" value="DegT/StrS_aminotransferase"/>
</dbReference>
<evidence type="ECO:0000313" key="1">
    <source>
        <dbReference type="EMBL" id="ATS92291.1"/>
    </source>
</evidence>
<dbReference type="GO" id="GO:0008483">
    <property type="term" value="F:transaminase activity"/>
    <property type="evidence" value="ECO:0007669"/>
    <property type="project" value="TreeGrafter"/>
</dbReference>
<organism evidence="1 2">
    <name type="scientific">Stenotrophomonas phage vB_SmaS_DLP_5</name>
    <dbReference type="NCBI Taxonomy" id="2044561"/>
    <lineage>
        <taxon>Viruses</taxon>
        <taxon>Duplodnaviria</taxon>
        <taxon>Heunggongvirae</taxon>
        <taxon>Uroviricota</taxon>
        <taxon>Caudoviricetes</taxon>
        <taxon>Delepquintavirus</taxon>
        <taxon>Delepquintavirus DLP5</taxon>
    </lineage>
</organism>
<dbReference type="Pfam" id="PF01041">
    <property type="entry name" value="DegT_DnrJ_EryC1"/>
    <property type="match status" value="1"/>
</dbReference>
<reference evidence="1 2" key="2">
    <citation type="submission" date="2017-11" db="EMBL/GenBank/DDBJ databases">
        <title>Lysogenic conversion of Stenotrophomonas maltophilia by temperate phage DLP4.</title>
        <authorList>
            <person name="Dennis J."/>
            <person name="Stothard P."/>
        </authorList>
    </citation>
    <scope>NUCLEOTIDE SEQUENCE [LARGE SCALE GENOMIC DNA]</scope>
</reference>
<gene>
    <name evidence="1" type="ORF">DLP05_101</name>
</gene>
<dbReference type="GO" id="GO:0000271">
    <property type="term" value="P:polysaccharide biosynthetic process"/>
    <property type="evidence" value="ECO:0007669"/>
    <property type="project" value="TreeGrafter"/>
</dbReference>
<dbReference type="PANTHER" id="PTHR30244">
    <property type="entry name" value="TRANSAMINASE"/>
    <property type="match status" value="1"/>
</dbReference>
<dbReference type="SUPFAM" id="SSF53383">
    <property type="entry name" value="PLP-dependent transferases"/>
    <property type="match status" value="1"/>
</dbReference>
<dbReference type="Proteomes" id="UP000241675">
    <property type="component" value="Segment"/>
</dbReference>
<name>A0A2D2W2B8_9CAUD</name>
<evidence type="ECO:0000313" key="2">
    <source>
        <dbReference type="Proteomes" id="UP000241675"/>
    </source>
</evidence>
<dbReference type="GO" id="GO:0030170">
    <property type="term" value="F:pyridoxal phosphate binding"/>
    <property type="evidence" value="ECO:0007669"/>
    <property type="project" value="TreeGrafter"/>
</dbReference>
<protein>
    <submittedName>
        <fullName evidence="1">WecE</fullName>
    </submittedName>
</protein>
<dbReference type="PANTHER" id="PTHR30244:SF34">
    <property type="entry name" value="DTDP-4-AMINO-4,6-DIDEOXYGALACTOSE TRANSAMINASE"/>
    <property type="match status" value="1"/>
</dbReference>
<dbReference type="EMBL" id="MG189906">
    <property type="protein sequence ID" value="ATS92291.1"/>
    <property type="molecule type" value="Genomic_DNA"/>
</dbReference>
<proteinExistence type="predicted"/>
<dbReference type="InterPro" id="IPR015421">
    <property type="entry name" value="PyrdxlP-dep_Trfase_major"/>
</dbReference>
<accession>A0A2D2W2B8</accession>
<sequence length="348" mass="37988">MDIVTSLKNPQRQGRIHDLITQVMNSGKYAEGPKLKEFERILSEQHRMYFATATNSCGSALFAVFSYLKSKGAETVAIQNNTFYATAAMALAAGLKVALVDNRKDCPSMSVDSLRTLHSQIKIDAVVLTHVGGYLAKDYSSIAEFCEFEAIPLIEDGAHSYGVRERDLFAGALGVATTLSFYPTKSIPIGEGGAVITRDPELDQYVRRFISYGKHVEDGVMKYDGIGFNFRMSEVQAAVGIVQLENVDQIVGGRDRDARVLAQFMAPLLSGPTNWYKYIVPKAVGFKTVGAVYTETDQITGTGLEVATPVSLDNSKNWAASHMCLPIGEGMYDGLSMEEVSNYLKGEA</sequence>
<dbReference type="Gene3D" id="3.40.640.10">
    <property type="entry name" value="Type I PLP-dependent aspartate aminotransferase-like (Major domain)"/>
    <property type="match status" value="1"/>
</dbReference>